<evidence type="ECO:0000313" key="4">
    <source>
        <dbReference type="EMBL" id="SPQ94614.1"/>
    </source>
</evidence>
<dbReference type="GO" id="GO:0006370">
    <property type="term" value="P:7-methylguanosine mRNA capping"/>
    <property type="evidence" value="ECO:0007669"/>
    <property type="project" value="InterPro"/>
</dbReference>
<dbReference type="Proteomes" id="UP000290189">
    <property type="component" value="Unassembled WGS sequence"/>
</dbReference>
<dbReference type="InterPro" id="IPR051029">
    <property type="entry name" value="mRNA_Capping_Enz/RNA_Phosphat"/>
</dbReference>
<evidence type="ECO:0000313" key="6">
    <source>
        <dbReference type="Proteomes" id="UP000290189"/>
    </source>
</evidence>
<sequence>MAESASSASTAPAPARKRKRGGGGWKANAVPFPEAAAREGGVAAPAASGPAGLPGDVFVEQEKVVDGVVWDAASFAEEWCKWPRMGAPIHGAPIIPMKCPLPASFDDVVADEHKFNAAMAVRYHRSKGVSIGMVVALVHCQARSHLTACAPISDQWTSNEELRRLGVTLCTLRLCATESFAKDDSKIIPSVDEVAAFCKVVSGYVERNPGQHVAVHCTSGFNCTGFMTVSYMVEVNNFSVHAALESFATSRPPGIYLPVWVRALLVRYDDATVKESEQAARRMLSNVNLPCWDTSPAPPTFTIPAASGGDVAPRVVFPKGDLPEARLVEDPVEQSKLRSTFQKLAALLGPDPFAAFTPLRFDDEGSAKRILQAAPLVTWRTLGFPVFFMIAGKSSFMITVDAVHELPNMSFPKRKNPNELLDGTLLVGDLVVDEVSGAGRTPRFLILDLIAFGGRPLLEQISIPKRLECARVEIVDPSRVCSHRLRLRVKSLVALSHAESIVTKIIPTLPHRHDGLLFVTSAGAGHARTTAPRVCEWIETSSTITRQAVLDLIRNISS</sequence>
<reference evidence="4 6" key="2">
    <citation type="submission" date="2018-03" db="EMBL/GenBank/DDBJ databases">
        <authorList>
            <person name="Fogelqvist J."/>
        </authorList>
    </citation>
    <scope>NUCLEOTIDE SEQUENCE [LARGE SCALE GENOMIC DNA]</scope>
</reference>
<dbReference type="InterPro" id="IPR001339">
    <property type="entry name" value="mRNA_cap_enzyme_adenylation"/>
</dbReference>
<dbReference type="EMBL" id="OVEO01000003">
    <property type="protein sequence ID" value="SPQ94614.1"/>
    <property type="molecule type" value="Genomic_DNA"/>
</dbReference>
<dbReference type="InterPro" id="IPR000387">
    <property type="entry name" value="Tyr_Pase_dom"/>
</dbReference>
<organism evidence="3 5">
    <name type="scientific">Plasmodiophora brassicae</name>
    <name type="common">Clubroot disease agent</name>
    <dbReference type="NCBI Taxonomy" id="37360"/>
    <lineage>
        <taxon>Eukaryota</taxon>
        <taxon>Sar</taxon>
        <taxon>Rhizaria</taxon>
        <taxon>Endomyxa</taxon>
        <taxon>Phytomyxea</taxon>
        <taxon>Plasmodiophorida</taxon>
        <taxon>Plasmodiophoridae</taxon>
        <taxon>Plasmodiophora</taxon>
    </lineage>
</organism>
<feature type="compositionally biased region" description="Low complexity" evidence="1">
    <location>
        <begin position="1"/>
        <end position="14"/>
    </location>
</feature>
<evidence type="ECO:0000313" key="5">
    <source>
        <dbReference type="Proteomes" id="UP000039324"/>
    </source>
</evidence>
<accession>A0A0G4IMX5</accession>
<dbReference type="STRING" id="37360.A0A0G4IMX5"/>
<dbReference type="GO" id="GO:0004484">
    <property type="term" value="F:mRNA guanylyltransferase activity"/>
    <property type="evidence" value="ECO:0007669"/>
    <property type="project" value="InterPro"/>
</dbReference>
<evidence type="ECO:0000256" key="1">
    <source>
        <dbReference type="SAM" id="MobiDB-lite"/>
    </source>
</evidence>
<keyword evidence="4" id="KW-0496">Mitochondrion</keyword>
<protein>
    <recommendedName>
        <fullName evidence="2">Tyrosine specific protein phosphatases domain-containing protein</fullName>
    </recommendedName>
</protein>
<dbReference type="InterPro" id="IPR029021">
    <property type="entry name" value="Prot-tyrosine_phosphatase-like"/>
</dbReference>
<keyword evidence="5" id="KW-1185">Reference proteome</keyword>
<evidence type="ECO:0000313" key="3">
    <source>
        <dbReference type="EMBL" id="CEO96557.1"/>
    </source>
</evidence>
<dbReference type="AlphaFoldDB" id="A0A0G4IMX5"/>
<name>A0A0G4IMX5_PLABS</name>
<dbReference type="GO" id="GO:0005524">
    <property type="term" value="F:ATP binding"/>
    <property type="evidence" value="ECO:0007669"/>
    <property type="project" value="InterPro"/>
</dbReference>
<dbReference type="SUPFAM" id="SSF52799">
    <property type="entry name" value="(Phosphotyrosine protein) phosphatases II"/>
    <property type="match status" value="1"/>
</dbReference>
<dbReference type="Gene3D" id="3.30.470.30">
    <property type="entry name" value="DNA ligase/mRNA capping enzyme"/>
    <property type="match status" value="1"/>
</dbReference>
<dbReference type="PROSITE" id="PS50056">
    <property type="entry name" value="TYR_PHOSPHATASE_2"/>
    <property type="match status" value="1"/>
</dbReference>
<gene>
    <name evidence="3" type="ORF">PBRA_005166</name>
    <name evidence="4" type="ORF">PLBR_LOCUS1829</name>
</gene>
<dbReference type="PANTHER" id="PTHR10367:SF17">
    <property type="entry name" value="MRNA-CAPPING ENZYME"/>
    <property type="match status" value="1"/>
</dbReference>
<dbReference type="Proteomes" id="UP000039324">
    <property type="component" value="Unassembled WGS sequence"/>
</dbReference>
<proteinExistence type="predicted"/>
<reference evidence="3 5" key="1">
    <citation type="submission" date="2015-02" db="EMBL/GenBank/DDBJ databases">
        <authorList>
            <person name="Chooi Y.-H."/>
        </authorList>
    </citation>
    <scope>NUCLEOTIDE SEQUENCE [LARGE SCALE GENOMIC DNA]</scope>
    <source>
        <strain evidence="3">E3</strain>
    </source>
</reference>
<feature type="domain" description="Tyrosine specific protein phosphatases" evidence="2">
    <location>
        <begin position="195"/>
        <end position="252"/>
    </location>
</feature>
<dbReference type="Pfam" id="PF01331">
    <property type="entry name" value="mRNA_cap_enzyme"/>
    <property type="match status" value="1"/>
</dbReference>
<dbReference type="PANTHER" id="PTHR10367">
    <property type="entry name" value="MRNA-CAPPING ENZYME"/>
    <property type="match status" value="1"/>
</dbReference>
<evidence type="ECO:0000259" key="2">
    <source>
        <dbReference type="PROSITE" id="PS50056"/>
    </source>
</evidence>
<dbReference type="OrthoDB" id="200924at2759"/>
<feature type="region of interest" description="Disordered" evidence="1">
    <location>
        <begin position="1"/>
        <end position="31"/>
    </location>
</feature>
<dbReference type="Gene3D" id="3.90.190.10">
    <property type="entry name" value="Protein tyrosine phosphatase superfamily"/>
    <property type="match status" value="1"/>
</dbReference>
<dbReference type="EMBL" id="CDSF01000068">
    <property type="protein sequence ID" value="CEO96557.1"/>
    <property type="molecule type" value="Genomic_DNA"/>
</dbReference>
<geneLocation type="mitochondrion" evidence="4"/>
<dbReference type="SUPFAM" id="SSF56091">
    <property type="entry name" value="DNA ligase/mRNA capping enzyme, catalytic domain"/>
    <property type="match status" value="1"/>
</dbReference>